<dbReference type="KEGG" id="nio:NITINOP_3370"/>
<keyword evidence="3" id="KW-0067">ATP-binding</keyword>
<dbReference type="Proteomes" id="UP000066284">
    <property type="component" value="Chromosome 1"/>
</dbReference>
<keyword evidence="1" id="KW-0547">Nucleotide-binding</keyword>
<dbReference type="NCBIfam" id="TIGR00724">
    <property type="entry name" value="urea_amlyse_rel"/>
    <property type="match status" value="1"/>
</dbReference>
<accession>A0A0S4KW26</accession>
<dbReference type="SMART" id="SM00797">
    <property type="entry name" value="AHS2"/>
    <property type="match status" value="1"/>
</dbReference>
<dbReference type="GO" id="GO:0005524">
    <property type="term" value="F:ATP binding"/>
    <property type="evidence" value="ECO:0007669"/>
    <property type="project" value="UniProtKB-KW"/>
</dbReference>
<dbReference type="OrthoDB" id="9782422at2"/>
<sequence length="336" mass="36310">MKRKRAEIDVVKPGWLTTVQDLGRHGYQRYGMPVSGVMDRFAAIVGNRLVGNPDGAAVLECTLKGPELFFRDDAHLAVTGADLSPTLDGNDIPLWECLNVRRGSRLRFGTRRVGFRCYLAIAGGFDVPAVLGSRSTHCPSHTGGLDGRPLRAGDLLFGGPFDSDAERLVGRRLPDRLLPRYDRSVILRVVLDPRREFFQDAAVSTLLHSVYTVAPQSDRMGYRLIGPPLPRAGARHFISEGTVTGTLQVPADGQPILLMADRQTTGGYPPIAVVISVDLPSAAQLGPGDTVRFVSCSIVEAQALLRTRGSLLDAALPPVTINRWSLGQKGIDDGSP</sequence>
<dbReference type="AlphaFoldDB" id="A0A0S4KW26"/>
<dbReference type="InterPro" id="IPR029000">
    <property type="entry name" value="Cyclophilin-like_dom_sf"/>
</dbReference>
<dbReference type="Pfam" id="PF02626">
    <property type="entry name" value="CT_A_B"/>
    <property type="match status" value="1"/>
</dbReference>
<proteinExistence type="predicted"/>
<evidence type="ECO:0000259" key="4">
    <source>
        <dbReference type="SMART" id="SM00797"/>
    </source>
</evidence>
<dbReference type="RefSeq" id="WP_062487565.1">
    <property type="nucleotide sequence ID" value="NZ_LN885086.1"/>
</dbReference>
<keyword evidence="6" id="KW-1185">Reference proteome</keyword>
<dbReference type="InterPro" id="IPR003778">
    <property type="entry name" value="CT_A_B"/>
</dbReference>
<evidence type="ECO:0000256" key="2">
    <source>
        <dbReference type="ARBA" id="ARBA00022801"/>
    </source>
</evidence>
<evidence type="ECO:0000256" key="1">
    <source>
        <dbReference type="ARBA" id="ARBA00022741"/>
    </source>
</evidence>
<evidence type="ECO:0000313" key="6">
    <source>
        <dbReference type="Proteomes" id="UP000066284"/>
    </source>
</evidence>
<dbReference type="SUPFAM" id="SSF50891">
    <property type="entry name" value="Cyclophilin-like"/>
    <property type="match status" value="1"/>
</dbReference>
<dbReference type="Gene3D" id="2.40.100.10">
    <property type="entry name" value="Cyclophilin-like"/>
    <property type="match status" value="1"/>
</dbReference>
<evidence type="ECO:0000313" key="5">
    <source>
        <dbReference type="EMBL" id="CUQ68341.1"/>
    </source>
</evidence>
<evidence type="ECO:0000256" key="3">
    <source>
        <dbReference type="ARBA" id="ARBA00022840"/>
    </source>
</evidence>
<reference evidence="6" key="1">
    <citation type="submission" date="2015-09" db="EMBL/GenBank/DDBJ databases">
        <authorList>
            <person name="Daims H."/>
        </authorList>
    </citation>
    <scope>NUCLEOTIDE SEQUENCE [LARGE SCALE GENOMIC DNA]</scope>
</reference>
<dbReference type="EMBL" id="LN885086">
    <property type="protein sequence ID" value="CUQ68341.1"/>
    <property type="molecule type" value="Genomic_DNA"/>
</dbReference>
<dbReference type="STRING" id="1715989.NITINOP_3370"/>
<keyword evidence="2" id="KW-0378">Hydrolase</keyword>
<protein>
    <submittedName>
        <fullName evidence="5">KipI antagonist</fullName>
    </submittedName>
</protein>
<name>A0A0S4KW26_9BACT</name>
<organism evidence="5 6">
    <name type="scientific">Candidatus Nitrospira inopinata</name>
    <dbReference type="NCBI Taxonomy" id="1715989"/>
    <lineage>
        <taxon>Bacteria</taxon>
        <taxon>Pseudomonadati</taxon>
        <taxon>Nitrospirota</taxon>
        <taxon>Nitrospiria</taxon>
        <taxon>Nitrospirales</taxon>
        <taxon>Nitrospiraceae</taxon>
        <taxon>Nitrospira</taxon>
    </lineage>
</organism>
<feature type="domain" description="Carboxyltransferase" evidence="4">
    <location>
        <begin position="29"/>
        <end position="311"/>
    </location>
</feature>
<dbReference type="InterPro" id="IPR052708">
    <property type="entry name" value="PxpC"/>
</dbReference>
<dbReference type="PANTHER" id="PTHR43309">
    <property type="entry name" value="5-OXOPROLINASE SUBUNIT C"/>
    <property type="match status" value="1"/>
</dbReference>
<gene>
    <name evidence="5" type="primary">kipA</name>
    <name evidence="5" type="ORF">NITINOP_3370</name>
</gene>
<dbReference type="PANTHER" id="PTHR43309:SF5">
    <property type="entry name" value="5-OXOPROLINASE SUBUNIT C"/>
    <property type="match status" value="1"/>
</dbReference>
<dbReference type="GO" id="GO:0016787">
    <property type="term" value="F:hydrolase activity"/>
    <property type="evidence" value="ECO:0007669"/>
    <property type="project" value="UniProtKB-KW"/>
</dbReference>